<accession>A0A7Y9XML7</accession>
<protein>
    <submittedName>
        <fullName evidence="1">Uncharacterized protein</fullName>
    </submittedName>
</protein>
<dbReference type="AlphaFoldDB" id="A0A7Y9XML7"/>
<dbReference type="Proteomes" id="UP000578688">
    <property type="component" value="Unassembled WGS sequence"/>
</dbReference>
<evidence type="ECO:0000313" key="2">
    <source>
        <dbReference type="Proteomes" id="UP000578688"/>
    </source>
</evidence>
<reference evidence="1 2" key="1">
    <citation type="submission" date="2020-07" db="EMBL/GenBank/DDBJ databases">
        <title>Genomic analyses of the natural microbiome of Caenorhabditis elegans.</title>
        <authorList>
            <person name="Samuel B."/>
        </authorList>
    </citation>
    <scope>NUCLEOTIDE SEQUENCE [LARGE SCALE GENOMIC DNA]</scope>
    <source>
        <strain evidence="1 2">BIGb0408</strain>
    </source>
</reference>
<sequence length="101" mass="11401">MNNDDVLLLHRRIRTPDQASLHCRELELRLDADGRHLVLSRYTELYCEDQSIWGATRDHKVPLVSLLRWMISQGHGPETAVVDKKSVVRPSSCQLVAGAVG</sequence>
<keyword evidence="2" id="KW-1185">Reference proteome</keyword>
<proteinExistence type="predicted"/>
<evidence type="ECO:0000313" key="1">
    <source>
        <dbReference type="EMBL" id="NYH72752.1"/>
    </source>
</evidence>
<organism evidence="1 2">
    <name type="scientific">Phytopseudomonas flavescens</name>
    <dbReference type="NCBI Taxonomy" id="29435"/>
    <lineage>
        <taxon>Bacteria</taxon>
        <taxon>Pseudomonadati</taxon>
        <taxon>Pseudomonadota</taxon>
        <taxon>Gammaproteobacteria</taxon>
        <taxon>Pseudomonadales</taxon>
        <taxon>Pseudomonadaceae</taxon>
        <taxon>Phytopseudomonas</taxon>
    </lineage>
</organism>
<comment type="caution">
    <text evidence="1">The sequence shown here is derived from an EMBL/GenBank/DDBJ whole genome shotgun (WGS) entry which is preliminary data.</text>
</comment>
<dbReference type="RefSeq" id="WP_257026842.1">
    <property type="nucleotide sequence ID" value="NZ_JACBYV010000001.1"/>
</dbReference>
<name>A0A7Y9XML7_9GAMM</name>
<gene>
    <name evidence="1" type="ORF">FHR27_001362</name>
</gene>
<dbReference type="EMBL" id="JACBYV010000001">
    <property type="protein sequence ID" value="NYH72752.1"/>
    <property type="molecule type" value="Genomic_DNA"/>
</dbReference>